<feature type="transmembrane region" description="Helical" evidence="1">
    <location>
        <begin position="77"/>
        <end position="100"/>
    </location>
</feature>
<feature type="transmembrane region" description="Helical" evidence="1">
    <location>
        <begin position="45"/>
        <end position="65"/>
    </location>
</feature>
<sequence>MDDKSIEMLLSEKKFISKRDVEFIRKQAIGNNIPFKIAIAKLKRISLGMIFLHLLFLLLAIVAFITGDPLQFESFVFVAIVVIIMIHIVAPVILGAKLFFVSLKE</sequence>
<protein>
    <submittedName>
        <fullName evidence="2">Uncharacterized protein</fullName>
    </submittedName>
</protein>
<reference evidence="2 3" key="1">
    <citation type="submission" date="2021-01" db="EMBL/GenBank/DDBJ databases">
        <title>FDA dAtabase for Regulatory Grade micrObial Sequences (FDA-ARGOS): Supporting development and validation of Infectious Disease Dx tests.</title>
        <authorList>
            <person name="Blissenbach B."/>
            <person name="Krut O."/>
            <person name="Tallon L."/>
            <person name="Sadzewicz L."/>
            <person name="Zhao X."/>
            <person name="Boylan J."/>
            <person name="Ott S."/>
            <person name="Bowen H."/>
            <person name="Vavikolanu K."/>
            <person name="Mehta A."/>
            <person name="Aluvathingal J."/>
            <person name="Nadendla S."/>
            <person name="Yan Y."/>
            <person name="Sichtig H."/>
        </authorList>
    </citation>
    <scope>NUCLEOTIDE SEQUENCE [LARGE SCALE GENOMIC DNA]</scope>
    <source>
        <strain evidence="2 3">FDAARGOS_1082</strain>
    </source>
</reference>
<accession>A0A7T9XTY5</accession>
<dbReference type="AlphaFoldDB" id="A0A7T9XTY5"/>
<proteinExistence type="predicted"/>
<dbReference type="Proteomes" id="UP000595309">
    <property type="component" value="Chromosome"/>
</dbReference>
<gene>
    <name evidence="2" type="ORF">I6I39_19645</name>
</gene>
<dbReference type="EMBL" id="CP068146">
    <property type="protein sequence ID" value="QQU47061.1"/>
    <property type="molecule type" value="Genomic_DNA"/>
</dbReference>
<dbReference type="KEGG" id="yet:CH48_3467"/>
<organism evidence="2 3">
    <name type="scientific">Yersinia enterocolitica</name>
    <dbReference type="NCBI Taxonomy" id="630"/>
    <lineage>
        <taxon>Bacteria</taxon>
        <taxon>Pseudomonadati</taxon>
        <taxon>Pseudomonadota</taxon>
        <taxon>Gammaproteobacteria</taxon>
        <taxon>Enterobacterales</taxon>
        <taxon>Yersiniaceae</taxon>
        <taxon>Yersinia</taxon>
    </lineage>
</organism>
<evidence type="ECO:0000256" key="1">
    <source>
        <dbReference type="SAM" id="Phobius"/>
    </source>
</evidence>
<evidence type="ECO:0000313" key="3">
    <source>
        <dbReference type="Proteomes" id="UP000595309"/>
    </source>
</evidence>
<name>A0A7T9XTY5_YEREN</name>
<keyword evidence="1" id="KW-0472">Membrane</keyword>
<evidence type="ECO:0000313" key="2">
    <source>
        <dbReference type="EMBL" id="QQU47061.1"/>
    </source>
</evidence>
<dbReference type="RefSeq" id="WP_005161286.1">
    <property type="nucleotide sequence ID" value="NZ_CGBC01000027.1"/>
</dbReference>
<dbReference type="GeneID" id="31409311"/>
<keyword evidence="1" id="KW-0812">Transmembrane</keyword>
<keyword evidence="1" id="KW-1133">Transmembrane helix</keyword>